<keyword evidence="9" id="KW-1185">Reference proteome</keyword>
<dbReference type="OrthoDB" id="4607453at2"/>
<dbReference type="Gene3D" id="2.40.110.10">
    <property type="entry name" value="Butyryl-CoA Dehydrogenase, subunit A, domain 2"/>
    <property type="match status" value="1"/>
</dbReference>
<dbReference type="KEGG" id="strr:EKD16_06645"/>
<dbReference type="InterPro" id="IPR046373">
    <property type="entry name" value="Acyl-CoA_Oxase/DH_mid-dom_sf"/>
</dbReference>
<accession>A0A4P6Q380</accession>
<dbReference type="InterPro" id="IPR037069">
    <property type="entry name" value="AcylCoA_DH/ox_N_sf"/>
</dbReference>
<comment type="cofactor">
    <cofactor evidence="1">
        <name>FAD</name>
        <dbReference type="ChEBI" id="CHEBI:57692"/>
    </cofactor>
</comment>
<name>A0A4P6Q380_9ACTN</name>
<dbReference type="RefSeq" id="WP_131097545.1">
    <property type="nucleotide sequence ID" value="NZ_CP036455.1"/>
</dbReference>
<dbReference type="InterPro" id="IPR009075">
    <property type="entry name" value="AcylCo_DH/oxidase_C"/>
</dbReference>
<dbReference type="EMBL" id="CP036455">
    <property type="protein sequence ID" value="QBI53127.1"/>
    <property type="molecule type" value="Genomic_DNA"/>
</dbReference>
<feature type="domain" description="Acyl-CoA dehydrogenase/oxidase C-terminal" evidence="6">
    <location>
        <begin position="224"/>
        <end position="368"/>
    </location>
</feature>
<proteinExistence type="inferred from homology"/>
<dbReference type="Gene3D" id="1.10.540.10">
    <property type="entry name" value="Acyl-CoA dehydrogenase/oxidase, N-terminal domain"/>
    <property type="match status" value="1"/>
</dbReference>
<dbReference type="GO" id="GO:0050660">
    <property type="term" value="F:flavin adenine dinucleotide binding"/>
    <property type="evidence" value="ECO:0007669"/>
    <property type="project" value="InterPro"/>
</dbReference>
<dbReference type="SUPFAM" id="SSF56645">
    <property type="entry name" value="Acyl-CoA dehydrogenase NM domain-like"/>
    <property type="match status" value="1"/>
</dbReference>
<evidence type="ECO:0000256" key="3">
    <source>
        <dbReference type="ARBA" id="ARBA00022630"/>
    </source>
</evidence>
<reference evidence="8 9" key="1">
    <citation type="submission" date="2019-02" db="EMBL/GenBank/DDBJ databases">
        <authorList>
            <person name="Khodamoradi S."/>
            <person name="Hahnke R.L."/>
            <person name="Kaempfer P."/>
            <person name="Schumann P."/>
            <person name="Rohde M."/>
            <person name="Steinert M."/>
            <person name="Luzhetskyy A."/>
            <person name="Wink J."/>
            <person name="Ruckert C."/>
        </authorList>
    </citation>
    <scope>NUCLEOTIDE SEQUENCE [LARGE SCALE GENOMIC DNA]</scope>
    <source>
        <strain evidence="8 9">M2</strain>
    </source>
</reference>
<keyword evidence="4" id="KW-0274">FAD</keyword>
<dbReference type="InterPro" id="IPR013786">
    <property type="entry name" value="AcylCoA_DH/ox_N"/>
</dbReference>
<evidence type="ECO:0000313" key="8">
    <source>
        <dbReference type="EMBL" id="QBI53127.1"/>
    </source>
</evidence>
<dbReference type="Gene3D" id="1.20.140.10">
    <property type="entry name" value="Butyryl-CoA Dehydrogenase, subunit A, domain 3"/>
    <property type="match status" value="1"/>
</dbReference>
<dbReference type="GO" id="GO:0003995">
    <property type="term" value="F:acyl-CoA dehydrogenase activity"/>
    <property type="evidence" value="ECO:0007669"/>
    <property type="project" value="TreeGrafter"/>
</dbReference>
<dbReference type="InterPro" id="IPR036250">
    <property type="entry name" value="AcylCo_DH-like_C"/>
</dbReference>
<dbReference type="PANTHER" id="PTHR43884">
    <property type="entry name" value="ACYL-COA DEHYDROGENASE"/>
    <property type="match status" value="1"/>
</dbReference>
<comment type="similarity">
    <text evidence="2">Belongs to the acyl-CoA dehydrogenase family.</text>
</comment>
<evidence type="ECO:0000256" key="1">
    <source>
        <dbReference type="ARBA" id="ARBA00001974"/>
    </source>
</evidence>
<keyword evidence="3" id="KW-0285">Flavoprotein</keyword>
<evidence type="ECO:0000259" key="7">
    <source>
        <dbReference type="Pfam" id="PF02771"/>
    </source>
</evidence>
<evidence type="ECO:0000313" key="9">
    <source>
        <dbReference type="Proteomes" id="UP000292235"/>
    </source>
</evidence>
<dbReference type="AlphaFoldDB" id="A0A4P6Q380"/>
<sequence length="381" mass="38976">MSEKQLDLLYSEVEEELRASVRALLEDKSPASSVLARVETDQVTDTALWKELADVGAAGLPVPEELGGAGASLRESAVVAEELGRAVAPVPFLGSAVLATAALQACGTEAAAELEALAAGESTAALTVPLAAMPGAAFPEDVRARDGRLEGTVRNVADALTADTLVVAASGPDGPGLYVVAADEARITPVVTLDLTRPLAEVSLEGAAGRRVAAGADAEKALRRALVAGAAVLSAEQLGVAQWALDATVDYVKTRTQFGRPIGSFQAIKHRLADLWVAVSQSRAVVRSAASAVAAAQEPGAGDAERTEAEVNASLAQAFVSGVAVTAAEEAVQLHGGIGFTWEHPVHLYLKRAKSDALALGTADRHRLALSGLVDLPAPTA</sequence>
<evidence type="ECO:0000256" key="4">
    <source>
        <dbReference type="ARBA" id="ARBA00022827"/>
    </source>
</evidence>
<protein>
    <submittedName>
        <fullName evidence="8">Acyl-CoA dehydrogenase</fullName>
        <ecNumber evidence="8">1.3.99.-</ecNumber>
    </submittedName>
</protein>
<keyword evidence="5 8" id="KW-0560">Oxidoreductase</keyword>
<dbReference type="InterPro" id="IPR009100">
    <property type="entry name" value="AcylCoA_DH/oxidase_NM_dom_sf"/>
</dbReference>
<evidence type="ECO:0000256" key="2">
    <source>
        <dbReference type="ARBA" id="ARBA00009347"/>
    </source>
</evidence>
<feature type="domain" description="Acyl-CoA dehydrogenase/oxidase N-terminal" evidence="7">
    <location>
        <begin position="12"/>
        <end position="120"/>
    </location>
</feature>
<organism evidence="8 9">
    <name type="scientific">Streptomonospora litoralis</name>
    <dbReference type="NCBI Taxonomy" id="2498135"/>
    <lineage>
        <taxon>Bacteria</taxon>
        <taxon>Bacillati</taxon>
        <taxon>Actinomycetota</taxon>
        <taxon>Actinomycetes</taxon>
        <taxon>Streptosporangiales</taxon>
        <taxon>Nocardiopsidaceae</taxon>
        <taxon>Streptomonospora</taxon>
    </lineage>
</organism>
<dbReference type="Proteomes" id="UP000292235">
    <property type="component" value="Chromosome"/>
</dbReference>
<dbReference type="SUPFAM" id="SSF47203">
    <property type="entry name" value="Acyl-CoA dehydrogenase C-terminal domain-like"/>
    <property type="match status" value="1"/>
</dbReference>
<evidence type="ECO:0000259" key="6">
    <source>
        <dbReference type="Pfam" id="PF00441"/>
    </source>
</evidence>
<dbReference type="PANTHER" id="PTHR43884:SF20">
    <property type="entry name" value="ACYL-COA DEHYDROGENASE FADE28"/>
    <property type="match status" value="1"/>
</dbReference>
<dbReference type="Pfam" id="PF02771">
    <property type="entry name" value="Acyl-CoA_dh_N"/>
    <property type="match status" value="1"/>
</dbReference>
<gene>
    <name evidence="8" type="primary">acdA1</name>
    <name evidence="8" type="ORF">EKD16_06645</name>
</gene>
<evidence type="ECO:0000256" key="5">
    <source>
        <dbReference type="ARBA" id="ARBA00023002"/>
    </source>
</evidence>
<dbReference type="EC" id="1.3.99.-" evidence="8"/>
<dbReference type="Pfam" id="PF00441">
    <property type="entry name" value="Acyl-CoA_dh_1"/>
    <property type="match status" value="1"/>
</dbReference>